<reference evidence="4 5" key="1">
    <citation type="submission" date="2018-06" db="EMBL/GenBank/DDBJ databases">
        <title>Complete Genomes of Monosporascus.</title>
        <authorList>
            <person name="Robinson A.J."/>
            <person name="Natvig D.O."/>
        </authorList>
    </citation>
    <scope>NUCLEOTIDE SEQUENCE [LARGE SCALE GENOMIC DNA]</scope>
    <source>
        <strain evidence="4 5">CBS 110550</strain>
    </source>
</reference>
<keyword evidence="1" id="KW-0732">Signal</keyword>
<dbReference type="InterPro" id="IPR053828">
    <property type="entry name" value="Nucleosidase_C"/>
</dbReference>
<dbReference type="Proteomes" id="UP000293360">
    <property type="component" value="Unassembled WGS sequence"/>
</dbReference>
<feature type="signal peptide" evidence="1">
    <location>
        <begin position="1"/>
        <end position="18"/>
    </location>
</feature>
<comment type="caution">
    <text evidence="4">The sequence shown here is derived from an EMBL/GenBank/DDBJ whole genome shotgun (WGS) entry which is preliminary data.</text>
</comment>
<dbReference type="InterPro" id="IPR036907">
    <property type="entry name" value="5'-Nucleotdase_C_sf"/>
</dbReference>
<dbReference type="InterPro" id="IPR014485">
    <property type="entry name" value="Pesterase_C1039"/>
</dbReference>
<dbReference type="SUPFAM" id="SSF56300">
    <property type="entry name" value="Metallo-dependent phosphatases"/>
    <property type="match status" value="1"/>
</dbReference>
<dbReference type="CDD" id="cd07407">
    <property type="entry name" value="MPP_YHR202W_N"/>
    <property type="match status" value="1"/>
</dbReference>
<sequence>MLTKNAFVAASLAALASAAQPEAPEPVAAPMRDLEWGEINFIHTTDTHGWHGGHLQEGRSQYSADWGDYISFTHHMRKKADEKGVDLLVIDSGDRIEGNGLYDASDPKGKYTSDILKEQSIDIICTGNHELYKEEAVAREHEITVPNFKGNYLASNLDYIEPETGNQIPQAQRYSKFITKNKGYTIVAFGFLFDFDRNANNSVVQPVEETIEEEWFQQAIREKPDLFVVNGHVGLRMKEFELIFKAIRDQNWYTPIAFFGGHAHVRDARRFDDKAFAIASGRYMETIGWMSIGGIKKNDDAEEERQLEQEQQGQLVLSARKPAASPSFSRRYIDNNLFNLCHHTGLNASAFATEHGRNVTAMIAEARRALGLDHRLGCAPQNLWMTRAPYPSNESLFTWLEEQVLPDIIVNEARRNVPRLAILNTGAIRFDIFKGPFTRDSTFLVSPFTSGFAYVPDVAYPVASKVLQLLNKGGPVFGKAGAPGKREIEAEVEVQEEVEVEVEVQEEVEVEVEVERLRKREQQQGDVPGMPDRRYLAIPELMTPRAHYSATVSGARMANTGAQKPLIGGDDNDPPLVSGYTTTDDLGDDGDDAVHAPIEFFELPNCIQAEIAFPSSDSEEDGKPPERVDLVFNDYVRPWIIPALKFSGGDYSDDDVRPYVEGSFTDLLVGWVRENWGDDC</sequence>
<dbReference type="GO" id="GO:0009166">
    <property type="term" value="P:nucleotide catabolic process"/>
    <property type="evidence" value="ECO:0007669"/>
    <property type="project" value="InterPro"/>
</dbReference>
<evidence type="ECO:0000313" key="4">
    <source>
        <dbReference type="EMBL" id="RYP07213.1"/>
    </source>
</evidence>
<dbReference type="Pfam" id="PF21953">
    <property type="entry name" value="NadN_nucleosid_C"/>
    <property type="match status" value="1"/>
</dbReference>
<accession>A0A4Q4TPA4</accession>
<dbReference type="Gene3D" id="3.90.780.10">
    <property type="entry name" value="5'-Nucleotidase, C-terminal domain"/>
    <property type="match status" value="2"/>
</dbReference>
<evidence type="ECO:0000313" key="5">
    <source>
        <dbReference type="Proteomes" id="UP000293360"/>
    </source>
</evidence>
<dbReference type="Gene3D" id="3.60.21.10">
    <property type="match status" value="1"/>
</dbReference>
<dbReference type="FunFam" id="3.60.21.10:FF:000043">
    <property type="entry name" value="Ser/Thr protein phosphatase family"/>
    <property type="match status" value="1"/>
</dbReference>
<protein>
    <submittedName>
        <fullName evidence="4">Uncharacterized protein</fullName>
    </submittedName>
</protein>
<dbReference type="PANTHER" id="PTHR11575:SF43">
    <property type="entry name" value="SER_THR PROTEIN PHOSPHATASE FAMILY (AFU_ORTHOLOGUE AFUA_3G04160)"/>
    <property type="match status" value="1"/>
</dbReference>
<dbReference type="GO" id="GO:0016787">
    <property type="term" value="F:hydrolase activity"/>
    <property type="evidence" value="ECO:0007669"/>
    <property type="project" value="InterPro"/>
</dbReference>
<dbReference type="PIRSF" id="PIRSF017316">
    <property type="entry name" value="Pesterase_C1039"/>
    <property type="match status" value="1"/>
</dbReference>
<evidence type="ECO:0000259" key="2">
    <source>
        <dbReference type="Pfam" id="PF00149"/>
    </source>
</evidence>
<keyword evidence="5" id="KW-1185">Reference proteome</keyword>
<dbReference type="GO" id="GO:0005829">
    <property type="term" value="C:cytosol"/>
    <property type="evidence" value="ECO:0007669"/>
    <property type="project" value="TreeGrafter"/>
</dbReference>
<dbReference type="InterPro" id="IPR029052">
    <property type="entry name" value="Metallo-depent_PP-like"/>
</dbReference>
<organism evidence="4 5">
    <name type="scientific">Monosporascus ibericus</name>
    <dbReference type="NCBI Taxonomy" id="155417"/>
    <lineage>
        <taxon>Eukaryota</taxon>
        <taxon>Fungi</taxon>
        <taxon>Dikarya</taxon>
        <taxon>Ascomycota</taxon>
        <taxon>Pezizomycotina</taxon>
        <taxon>Sordariomycetes</taxon>
        <taxon>Xylariomycetidae</taxon>
        <taxon>Xylariales</taxon>
        <taxon>Xylariales incertae sedis</taxon>
        <taxon>Monosporascus</taxon>
    </lineage>
</organism>
<dbReference type="SUPFAM" id="SSF55816">
    <property type="entry name" value="5'-nucleotidase (syn. UDP-sugar hydrolase), C-terminal domain"/>
    <property type="match status" value="1"/>
</dbReference>
<feature type="domain" description="Calcineurin-like phosphoesterase" evidence="2">
    <location>
        <begin position="40"/>
        <end position="265"/>
    </location>
</feature>
<evidence type="ECO:0000259" key="3">
    <source>
        <dbReference type="Pfam" id="PF21953"/>
    </source>
</evidence>
<proteinExistence type="predicted"/>
<dbReference type="FunFam" id="3.90.780.10:FF:000009">
    <property type="entry name" value="Ser/Thr protein phosphatase family"/>
    <property type="match status" value="1"/>
</dbReference>
<dbReference type="Pfam" id="PF00149">
    <property type="entry name" value="Metallophos"/>
    <property type="match status" value="1"/>
</dbReference>
<feature type="chain" id="PRO_5020397062" evidence="1">
    <location>
        <begin position="19"/>
        <end position="680"/>
    </location>
</feature>
<dbReference type="STRING" id="155417.A0A4Q4TPA4"/>
<dbReference type="AlphaFoldDB" id="A0A4Q4TPA4"/>
<gene>
    <name evidence="4" type="ORF">DL764_002659</name>
</gene>
<dbReference type="EMBL" id="QJNU01000103">
    <property type="protein sequence ID" value="RYP07213.1"/>
    <property type="molecule type" value="Genomic_DNA"/>
</dbReference>
<dbReference type="InterPro" id="IPR004843">
    <property type="entry name" value="Calcineurin-like_PHP"/>
</dbReference>
<feature type="domain" description="Putative 5'-nucleotidase C-terminal" evidence="3">
    <location>
        <begin position="382"/>
        <end position="641"/>
    </location>
</feature>
<dbReference type="OrthoDB" id="7722975at2759"/>
<name>A0A4Q4TPA4_9PEZI</name>
<dbReference type="GO" id="GO:0005576">
    <property type="term" value="C:extracellular region"/>
    <property type="evidence" value="ECO:0007669"/>
    <property type="project" value="UniProtKB-ARBA"/>
</dbReference>
<dbReference type="InterPro" id="IPR006179">
    <property type="entry name" value="5_nucleotidase/apyrase"/>
</dbReference>
<dbReference type="PANTHER" id="PTHR11575">
    <property type="entry name" value="5'-NUCLEOTIDASE-RELATED"/>
    <property type="match status" value="1"/>
</dbReference>
<evidence type="ECO:0000256" key="1">
    <source>
        <dbReference type="SAM" id="SignalP"/>
    </source>
</evidence>
<dbReference type="InterPro" id="IPR041823">
    <property type="entry name" value="YHR202W_N"/>
</dbReference>